<comment type="similarity">
    <text evidence="3">Belongs to the exportin family.</text>
</comment>
<name>A0A556V5N0_BAGYA</name>
<dbReference type="Gene3D" id="1.25.10.10">
    <property type="entry name" value="Leucine-rich Repeat Variant"/>
    <property type="match status" value="1"/>
</dbReference>
<dbReference type="EC" id="2.1.1.-" evidence="11"/>
<evidence type="ECO:0000256" key="9">
    <source>
        <dbReference type="ARBA" id="ARBA00023242"/>
    </source>
</evidence>
<gene>
    <name evidence="11" type="primary">EEF1AKMT1</name>
    <name evidence="11" type="synonym">N6AMT2</name>
    <name evidence="12" type="ORF">Baya_13170</name>
</gene>
<evidence type="ECO:0000256" key="6">
    <source>
        <dbReference type="ARBA" id="ARBA00022603"/>
    </source>
</evidence>
<reference evidence="12 13" key="1">
    <citation type="journal article" date="2019" name="Genome Biol. Evol.">
        <title>Whole-Genome Sequencing of the Giant Devil Catfish, Bagarius yarrelli.</title>
        <authorList>
            <person name="Jiang W."/>
            <person name="Lv Y."/>
            <person name="Cheng L."/>
            <person name="Yang K."/>
            <person name="Chao B."/>
            <person name="Wang X."/>
            <person name="Li Y."/>
            <person name="Pan X."/>
            <person name="You X."/>
            <person name="Zhang Y."/>
            <person name="Yang J."/>
            <person name="Li J."/>
            <person name="Zhang X."/>
            <person name="Liu S."/>
            <person name="Sun C."/>
            <person name="Yang J."/>
            <person name="Shi Q."/>
        </authorList>
    </citation>
    <scope>NUCLEOTIDE SEQUENCE [LARGE SCALE GENOMIC DNA]</scope>
    <source>
        <strain evidence="12">JWS20170419001</strain>
        <tissue evidence="12">Muscle</tissue>
    </source>
</reference>
<dbReference type="OrthoDB" id="5548448at2759"/>
<dbReference type="HAMAP" id="MF_03187">
    <property type="entry name" value="Methyltr_EFM5"/>
    <property type="match status" value="1"/>
</dbReference>
<dbReference type="EMBL" id="VCAZ01000125">
    <property type="protein sequence ID" value="TSV41626.1"/>
    <property type="molecule type" value="Genomic_DNA"/>
</dbReference>
<keyword evidence="6 11" id="KW-0489">Methyltransferase</keyword>
<evidence type="ECO:0000256" key="4">
    <source>
        <dbReference type="ARBA" id="ARBA00022448"/>
    </source>
</evidence>
<dbReference type="Pfam" id="PF10237">
    <property type="entry name" value="N6-adenineMlase"/>
    <property type="match status" value="1"/>
</dbReference>
<organism evidence="12 13">
    <name type="scientific">Bagarius yarrelli</name>
    <name type="common">Goonch</name>
    <name type="synonym">Bagrus yarrelli</name>
    <dbReference type="NCBI Taxonomy" id="175774"/>
    <lineage>
        <taxon>Eukaryota</taxon>
        <taxon>Metazoa</taxon>
        <taxon>Chordata</taxon>
        <taxon>Craniata</taxon>
        <taxon>Vertebrata</taxon>
        <taxon>Euteleostomi</taxon>
        <taxon>Actinopterygii</taxon>
        <taxon>Neopterygii</taxon>
        <taxon>Teleostei</taxon>
        <taxon>Ostariophysi</taxon>
        <taxon>Siluriformes</taxon>
        <taxon>Sisoridae</taxon>
        <taxon>Sisorinae</taxon>
        <taxon>Bagarius</taxon>
    </lineage>
</organism>
<comment type="caution">
    <text evidence="11">Was originally thought to be an N(6)-adenine-specific DNA methyltransferase based on primary sequence and predicted secondary structure.</text>
</comment>
<dbReference type="GO" id="GO:0006611">
    <property type="term" value="P:protein export from nucleus"/>
    <property type="evidence" value="ECO:0007669"/>
    <property type="project" value="TreeGrafter"/>
</dbReference>
<evidence type="ECO:0000256" key="7">
    <source>
        <dbReference type="ARBA" id="ARBA00022679"/>
    </source>
</evidence>
<dbReference type="GO" id="GO:0032259">
    <property type="term" value="P:methylation"/>
    <property type="evidence" value="ECO:0007669"/>
    <property type="project" value="UniProtKB-KW"/>
</dbReference>
<dbReference type="PANTHER" id="PTHR12596:SF1">
    <property type="entry name" value="EXPORTIN-4"/>
    <property type="match status" value="1"/>
</dbReference>
<dbReference type="InterPro" id="IPR019369">
    <property type="entry name" value="Efm5/EEF1AKMT1"/>
</dbReference>
<evidence type="ECO:0000256" key="10">
    <source>
        <dbReference type="ARBA" id="ARBA00049497"/>
    </source>
</evidence>
<dbReference type="SUPFAM" id="SSF48371">
    <property type="entry name" value="ARM repeat"/>
    <property type="match status" value="1"/>
</dbReference>
<keyword evidence="8" id="KW-0653">Protein transport</keyword>
<dbReference type="PANTHER" id="PTHR12596">
    <property type="entry name" value="EXPORTIN 4,7-RELATED"/>
    <property type="match status" value="1"/>
</dbReference>
<evidence type="ECO:0000256" key="11">
    <source>
        <dbReference type="HAMAP-Rule" id="MF_03187"/>
    </source>
</evidence>
<dbReference type="GO" id="GO:0003676">
    <property type="term" value="F:nucleic acid binding"/>
    <property type="evidence" value="ECO:0007669"/>
    <property type="project" value="InterPro"/>
</dbReference>
<dbReference type="GO" id="GO:0005737">
    <property type="term" value="C:cytoplasm"/>
    <property type="evidence" value="ECO:0007669"/>
    <property type="project" value="UniProtKB-SubCell"/>
</dbReference>
<protein>
    <recommendedName>
        <fullName evidence="11">EEF1A lysine methyltransferase 1</fullName>
        <ecNumber evidence="11">2.1.1.-</ecNumber>
    </recommendedName>
    <alternativeName>
        <fullName evidence="11">N(6)-adenine-specific DNA methyltransferase 2</fullName>
    </alternativeName>
    <alternativeName>
        <fullName evidence="11">Protein-lysine N-methyltransferase N6AMT2</fullName>
    </alternativeName>
</protein>
<comment type="catalytic activity">
    <reaction evidence="10">
        <text>L-lysyl-[protein] + 3 S-adenosyl-L-methionine = N(6),N(6),N(6)-trimethyl-L-lysyl-[protein] + 3 S-adenosyl-L-homocysteine + 3 H(+)</text>
        <dbReference type="Rhea" id="RHEA:54192"/>
        <dbReference type="Rhea" id="RHEA-COMP:9752"/>
        <dbReference type="Rhea" id="RHEA-COMP:13826"/>
        <dbReference type="ChEBI" id="CHEBI:15378"/>
        <dbReference type="ChEBI" id="CHEBI:29969"/>
        <dbReference type="ChEBI" id="CHEBI:57856"/>
        <dbReference type="ChEBI" id="CHEBI:59789"/>
        <dbReference type="ChEBI" id="CHEBI:61961"/>
    </reaction>
    <physiologicalReaction direction="left-to-right" evidence="10">
        <dbReference type="Rhea" id="RHEA:54193"/>
    </physiologicalReaction>
</comment>
<dbReference type="GO" id="GO:0016279">
    <property type="term" value="F:protein-lysine N-methyltransferase activity"/>
    <property type="evidence" value="ECO:0007669"/>
    <property type="project" value="UniProtKB-UniRule"/>
</dbReference>
<sequence length="1163" mass="131369">MPLGRHYIAMFEATQNVMLKPTESWREALLDHRVMDLFFTVHRKIREDSDMAQDSLQCLAQLASMHGPIFPDESSQVTYLAHLVEGLLNMINGIEIEDSEAVGISNIISNLIATFPRSVLTALPSELFSSFINCLTMLTCSFGRSAALEEVLDKDDMVYMEAYDKLLESWLTLVQEDEHFPRGCFVQPAVQVFNSYIQCHLAAPDGTRNLTANGVASHEEEEINELQEDDRELFSDQLASIGMLGRIAAEHCIPLLTSLLEDRVTRLHGQLQRHQQHLMSSSEPDSVDRKVLDDLYEDIHWLILVSGYLLADDPQGETPMIPTEVMDFSIKHSTEVDINTTLQVLGSPGEKASSIPGFNRTDSVIRLLSAVLRTSEVESRATRASLTELLSPQMGKDIMWFLRRWAKTYLLVDEKLYGQISMPLSTAFGADTEGAQWIVGYLLEKVINNLSVWSSEPDLANDTVELLVTLVEKRERANIVVQCENWWTLAKQFASRSPPLHLLSSPIQRTLMKALVLGGFAHMDSDTKQQYWAEVLHPLQQRFLNLINQENFAQICQEEAVKQEIVATLEALCGIAEATQIDNVASLFSFLMDFLSSCIGLMEVYQNSPETVNLIIEVFVEVAHKQICYLGETKSMKLYEVCLTLLQVYSKNNLGRKRLDVAAEEDQYQDLLLIMELLTNLLSKEFIDFSDTDEVFRGQEQSSGAARSVSAADVVLFGVNIVLPLMSQDLLKFPSLCNQYYKLITFICEIFPEKIPQLPEELFKSLMFSLELGMTSMSSEISQLCLESLSPLAEQCAKTQEKDTPLFIATRHFLKLVFDMLVLQKHNTEMTVAAGEALYTLVCLHQVEYSELVETLLSSQRDAVIYQRLADAFNTLTASSTPPTMDRKQKVAFLKSLEEFVANNSEKISDFIECLELKITNYLIASPALFRKCPIICRVSSKLLMENREEEEDDDVPQLSAAALAALQEFYAENEAGDSALRSGYTVGAIQEDWRMSQFWYSDETATRLAEEAIQQAGKQGRIACISAPSVYQKLKQRESQNVDETPCVSAVLLEFDRRFAVYGDDFIFYDYNNPLCLPEDVLPQSFDMVVADPPYLSEECLSKVALTVKYLTKRKILLCTGAIMEEHARKLMDVKICSYLPKHNHNLANEFRCYVNYESGLL</sequence>
<dbReference type="InterPro" id="IPR011989">
    <property type="entry name" value="ARM-like"/>
</dbReference>
<evidence type="ECO:0000256" key="1">
    <source>
        <dbReference type="ARBA" id="ARBA00004123"/>
    </source>
</evidence>
<evidence type="ECO:0000256" key="8">
    <source>
        <dbReference type="ARBA" id="ARBA00022927"/>
    </source>
</evidence>
<dbReference type="PROSITE" id="PS00092">
    <property type="entry name" value="N6_MTASE"/>
    <property type="match status" value="1"/>
</dbReference>
<evidence type="ECO:0000256" key="5">
    <source>
        <dbReference type="ARBA" id="ARBA00022490"/>
    </source>
</evidence>
<comment type="similarity">
    <text evidence="11">Belongs to the class I-like SAM-binding methyltransferase superfamily. EFM5 family.</text>
</comment>
<evidence type="ECO:0000313" key="12">
    <source>
        <dbReference type="EMBL" id="TSV41626.1"/>
    </source>
</evidence>
<evidence type="ECO:0000256" key="3">
    <source>
        <dbReference type="ARBA" id="ARBA00009466"/>
    </source>
</evidence>
<comment type="subcellular location">
    <subcellularLocation>
        <location evidence="2 11">Cytoplasm</location>
    </subcellularLocation>
    <subcellularLocation>
        <location evidence="1">Nucleus</location>
    </subcellularLocation>
</comment>
<dbReference type="Proteomes" id="UP000319801">
    <property type="component" value="Unassembled WGS sequence"/>
</dbReference>
<comment type="function">
    <text evidence="11">Protein-lysine methyltransferase that selectively catalyzes the trimethylation of EEF1A at 'Lys-79'.</text>
</comment>
<dbReference type="InterPro" id="IPR041370">
    <property type="entry name" value="Mlase_EEF1AKMT1/ZCCHC4"/>
</dbReference>
<keyword evidence="7 11" id="KW-0808">Transferase</keyword>
<dbReference type="FunFam" id="1.25.10.10:FF:000077">
    <property type="entry name" value="Exportin 4"/>
    <property type="match status" value="1"/>
</dbReference>
<dbReference type="GO" id="GO:0005049">
    <property type="term" value="F:nuclear export signal receptor activity"/>
    <property type="evidence" value="ECO:0007669"/>
    <property type="project" value="InterPro"/>
</dbReference>
<keyword evidence="5 11" id="KW-0963">Cytoplasm</keyword>
<keyword evidence="4" id="KW-0813">Transport</keyword>
<dbReference type="InterPro" id="IPR002052">
    <property type="entry name" value="DNA_methylase_N6_adenine_CS"/>
</dbReference>
<keyword evidence="13" id="KW-1185">Reference proteome</keyword>
<comment type="caution">
    <text evidence="12">The sequence shown here is derived from an EMBL/GenBank/DDBJ whole genome shotgun (WGS) entry which is preliminary data.</text>
</comment>
<dbReference type="InterPro" id="IPR044189">
    <property type="entry name" value="XPO4/7-like"/>
</dbReference>
<dbReference type="InterPro" id="IPR016024">
    <property type="entry name" value="ARM-type_fold"/>
</dbReference>
<dbReference type="AlphaFoldDB" id="A0A556V5N0"/>
<keyword evidence="9" id="KW-0539">Nucleus</keyword>
<evidence type="ECO:0000256" key="2">
    <source>
        <dbReference type="ARBA" id="ARBA00004496"/>
    </source>
</evidence>
<accession>A0A556V5N0</accession>
<evidence type="ECO:0000313" key="13">
    <source>
        <dbReference type="Proteomes" id="UP000319801"/>
    </source>
</evidence>
<proteinExistence type="inferred from homology"/>
<dbReference type="GO" id="GO:0005643">
    <property type="term" value="C:nuclear pore"/>
    <property type="evidence" value="ECO:0007669"/>
    <property type="project" value="TreeGrafter"/>
</dbReference>